<dbReference type="GO" id="GO:0005506">
    <property type="term" value="F:iron ion binding"/>
    <property type="evidence" value="ECO:0007669"/>
    <property type="project" value="InterPro"/>
</dbReference>
<comment type="similarity">
    <text evidence="3 10">Belongs to the cytochrome P450 family.</text>
</comment>
<dbReference type="GO" id="GO:0020037">
    <property type="term" value="F:heme binding"/>
    <property type="evidence" value="ECO:0007669"/>
    <property type="project" value="InterPro"/>
</dbReference>
<comment type="caution">
    <text evidence="11">The sequence shown here is derived from an EMBL/GenBank/DDBJ whole genome shotgun (WGS) entry which is preliminary data.</text>
</comment>
<dbReference type="InterPro" id="IPR017972">
    <property type="entry name" value="Cyt_P450_CS"/>
</dbReference>
<comment type="function">
    <text evidence="2">May be involved in the metabolism of insect hormones and in the breakdown of synthetic insecticides.</text>
</comment>
<dbReference type="PANTHER" id="PTHR24291:SF105">
    <property type="entry name" value="CYTOCHROME P450 4P1-RELATED"/>
    <property type="match status" value="1"/>
</dbReference>
<reference evidence="11" key="1">
    <citation type="submission" date="2021-03" db="EMBL/GenBank/DDBJ databases">
        <title>Chromosome level genome of the anhydrobiotic midge Polypedilum vanderplanki.</title>
        <authorList>
            <person name="Yoshida Y."/>
            <person name="Kikawada T."/>
            <person name="Gusev O."/>
        </authorList>
    </citation>
    <scope>NUCLEOTIDE SEQUENCE</scope>
    <source>
        <strain evidence="11">NIAS01</strain>
        <tissue evidence="11">Whole body or cell culture</tissue>
    </source>
</reference>
<protein>
    <recommendedName>
        <fullName evidence="13">Cytochrome P450</fullName>
    </recommendedName>
</protein>
<keyword evidence="7 9" id="KW-0408">Iron</keyword>
<evidence type="ECO:0000256" key="9">
    <source>
        <dbReference type="PIRSR" id="PIRSR602401-1"/>
    </source>
</evidence>
<dbReference type="Gene3D" id="1.10.630.10">
    <property type="entry name" value="Cytochrome P450"/>
    <property type="match status" value="1"/>
</dbReference>
<evidence type="ECO:0008006" key="13">
    <source>
        <dbReference type="Google" id="ProtNLM"/>
    </source>
</evidence>
<evidence type="ECO:0000256" key="8">
    <source>
        <dbReference type="ARBA" id="ARBA00023033"/>
    </source>
</evidence>
<dbReference type="OrthoDB" id="1470350at2759"/>
<keyword evidence="5 9" id="KW-0479">Metal-binding</keyword>
<evidence type="ECO:0000256" key="3">
    <source>
        <dbReference type="ARBA" id="ARBA00010617"/>
    </source>
</evidence>
<accession>A0A9J6BYH6</accession>
<feature type="binding site" description="axial binding residue" evidence="9">
    <location>
        <position position="87"/>
    </location>
    <ligand>
        <name>heme</name>
        <dbReference type="ChEBI" id="CHEBI:30413"/>
    </ligand>
    <ligandPart>
        <name>Fe</name>
        <dbReference type="ChEBI" id="CHEBI:18248"/>
    </ligandPart>
</feature>
<evidence type="ECO:0000256" key="5">
    <source>
        <dbReference type="ARBA" id="ARBA00022723"/>
    </source>
</evidence>
<dbReference type="Pfam" id="PF00067">
    <property type="entry name" value="p450"/>
    <property type="match status" value="1"/>
</dbReference>
<dbReference type="InterPro" id="IPR001128">
    <property type="entry name" value="Cyt_P450"/>
</dbReference>
<evidence type="ECO:0000313" key="12">
    <source>
        <dbReference type="Proteomes" id="UP001107558"/>
    </source>
</evidence>
<dbReference type="SUPFAM" id="SSF48264">
    <property type="entry name" value="Cytochrome P450"/>
    <property type="match status" value="1"/>
</dbReference>
<evidence type="ECO:0000313" key="11">
    <source>
        <dbReference type="EMBL" id="KAG5674605.1"/>
    </source>
</evidence>
<keyword evidence="6 10" id="KW-0560">Oxidoreductase</keyword>
<evidence type="ECO:0000256" key="6">
    <source>
        <dbReference type="ARBA" id="ARBA00023002"/>
    </source>
</evidence>
<evidence type="ECO:0000256" key="7">
    <source>
        <dbReference type="ARBA" id="ARBA00023004"/>
    </source>
</evidence>
<gene>
    <name evidence="11" type="ORF">PVAND_004559</name>
</gene>
<evidence type="ECO:0000256" key="4">
    <source>
        <dbReference type="ARBA" id="ARBA00022617"/>
    </source>
</evidence>
<keyword evidence="4 9" id="KW-0349">Heme</keyword>
<dbReference type="InterPro" id="IPR050196">
    <property type="entry name" value="Cytochrome_P450_Monoox"/>
</dbReference>
<sequence length="141" mass="16712">MERVLKESLRIYPPVPYIARQLTENFEYEGETIPKGTTAEIFIYDIHRDPKYFPDPEKFDPDRFLPENSIDRSNFAFIAFSAGMRNCIGQRFAMLELKIMLTKVIKNFKVHPVTKREELRFIADVVLRTNHPVKMRFEARN</sequence>
<keyword evidence="8 10" id="KW-0503">Monooxygenase</keyword>
<dbReference type="InterPro" id="IPR002401">
    <property type="entry name" value="Cyt_P450_E_grp-I"/>
</dbReference>
<dbReference type="PROSITE" id="PS00086">
    <property type="entry name" value="CYTOCHROME_P450"/>
    <property type="match status" value="1"/>
</dbReference>
<proteinExistence type="inferred from homology"/>
<comment type="cofactor">
    <cofactor evidence="1 9">
        <name>heme</name>
        <dbReference type="ChEBI" id="CHEBI:30413"/>
    </cofactor>
</comment>
<dbReference type="Proteomes" id="UP001107558">
    <property type="component" value="Chromosome 2"/>
</dbReference>
<dbReference type="InterPro" id="IPR036396">
    <property type="entry name" value="Cyt_P450_sf"/>
</dbReference>
<organism evidence="11 12">
    <name type="scientific">Polypedilum vanderplanki</name>
    <name type="common">Sleeping chironomid midge</name>
    <dbReference type="NCBI Taxonomy" id="319348"/>
    <lineage>
        <taxon>Eukaryota</taxon>
        <taxon>Metazoa</taxon>
        <taxon>Ecdysozoa</taxon>
        <taxon>Arthropoda</taxon>
        <taxon>Hexapoda</taxon>
        <taxon>Insecta</taxon>
        <taxon>Pterygota</taxon>
        <taxon>Neoptera</taxon>
        <taxon>Endopterygota</taxon>
        <taxon>Diptera</taxon>
        <taxon>Nematocera</taxon>
        <taxon>Chironomoidea</taxon>
        <taxon>Chironomidae</taxon>
        <taxon>Chironominae</taxon>
        <taxon>Polypedilum</taxon>
        <taxon>Polypedilum</taxon>
    </lineage>
</organism>
<evidence type="ECO:0000256" key="1">
    <source>
        <dbReference type="ARBA" id="ARBA00001971"/>
    </source>
</evidence>
<evidence type="ECO:0000256" key="10">
    <source>
        <dbReference type="RuleBase" id="RU000461"/>
    </source>
</evidence>
<dbReference type="GO" id="GO:0016705">
    <property type="term" value="F:oxidoreductase activity, acting on paired donors, with incorporation or reduction of molecular oxygen"/>
    <property type="evidence" value="ECO:0007669"/>
    <property type="project" value="InterPro"/>
</dbReference>
<dbReference type="GO" id="GO:0004497">
    <property type="term" value="F:monooxygenase activity"/>
    <property type="evidence" value="ECO:0007669"/>
    <property type="project" value="UniProtKB-KW"/>
</dbReference>
<dbReference type="AlphaFoldDB" id="A0A9J6BYH6"/>
<dbReference type="PRINTS" id="PR00385">
    <property type="entry name" value="P450"/>
</dbReference>
<name>A0A9J6BYH6_POLVA</name>
<evidence type="ECO:0000256" key="2">
    <source>
        <dbReference type="ARBA" id="ARBA00003690"/>
    </source>
</evidence>
<dbReference type="PRINTS" id="PR00463">
    <property type="entry name" value="EP450I"/>
</dbReference>
<keyword evidence="12" id="KW-1185">Reference proteome</keyword>
<dbReference type="PANTHER" id="PTHR24291">
    <property type="entry name" value="CYTOCHROME P450 FAMILY 4"/>
    <property type="match status" value="1"/>
</dbReference>
<dbReference type="EMBL" id="JADBJN010000002">
    <property type="protein sequence ID" value="KAG5674605.1"/>
    <property type="molecule type" value="Genomic_DNA"/>
</dbReference>